<protein>
    <submittedName>
        <fullName evidence="3">Competence protein CoiA</fullName>
    </submittedName>
    <submittedName>
        <fullName evidence="4">Transcription factor</fullName>
    </submittedName>
</protein>
<dbReference type="EMBL" id="LT906464">
    <property type="protein sequence ID" value="SNW01127.1"/>
    <property type="molecule type" value="Genomic_DNA"/>
</dbReference>
<proteinExistence type="predicted"/>
<evidence type="ECO:0000313" key="4">
    <source>
        <dbReference type="EMBL" id="SNW01127.1"/>
    </source>
</evidence>
<dbReference type="InterPro" id="IPR010330">
    <property type="entry name" value="CoiA_nuc"/>
</dbReference>
<accession>A0A240BZB6</accession>
<evidence type="ECO:0000313" key="3">
    <source>
        <dbReference type="EMBL" id="GGA90976.1"/>
    </source>
</evidence>
<dbReference type="AlphaFoldDB" id="A0A240BZB6"/>
<dbReference type="OrthoDB" id="3784230at2"/>
<keyword evidence="6" id="KW-1185">Reference proteome</keyword>
<evidence type="ECO:0000259" key="1">
    <source>
        <dbReference type="Pfam" id="PF06054"/>
    </source>
</evidence>
<reference evidence="3" key="1">
    <citation type="journal article" date="2014" name="Int. J. Syst. Evol. Microbiol.">
        <title>Complete genome of a new Firmicutes species belonging to the dominant human colonic microbiota ('Ruminococcus bicirculans') reveals two chromosomes and a selective capacity to utilize plant glucans.</title>
        <authorList>
            <consortium name="NISC Comparative Sequencing Program"/>
            <person name="Wegmann U."/>
            <person name="Louis P."/>
            <person name="Goesmann A."/>
            <person name="Henrissat B."/>
            <person name="Duncan S.H."/>
            <person name="Flint H.J."/>
        </authorList>
    </citation>
    <scope>NUCLEOTIDE SEQUENCE</scope>
    <source>
        <strain evidence="3">CCM 4175</strain>
    </source>
</reference>
<dbReference type="Proteomes" id="UP000652995">
    <property type="component" value="Unassembled WGS sequence"/>
</dbReference>
<gene>
    <name evidence="3" type="ORF">GCM10007183_13970</name>
    <name evidence="4" type="ORF">SAMEA4412661_00629</name>
</gene>
<dbReference type="InterPro" id="IPR021176">
    <property type="entry name" value="Competence-induced_CoiA"/>
</dbReference>
<evidence type="ECO:0000313" key="5">
    <source>
        <dbReference type="Proteomes" id="UP000243706"/>
    </source>
</evidence>
<reference evidence="6" key="3">
    <citation type="journal article" date="2019" name="Int. J. Syst. Evol. Microbiol.">
        <title>The Global Catalogue of Microorganisms (GCM) 10K type strain sequencing project: providing services to taxonomists for standard genome sequencing and annotation.</title>
        <authorList>
            <consortium name="The Broad Institute Genomics Platform"/>
            <consortium name="The Broad Institute Genome Sequencing Center for Infectious Disease"/>
            <person name="Wu L."/>
            <person name="Ma J."/>
        </authorList>
    </citation>
    <scope>NUCLEOTIDE SEQUENCE [LARGE SCALE GENOMIC DNA]</scope>
    <source>
        <strain evidence="6">CCM 4175</strain>
    </source>
</reference>
<reference evidence="3" key="4">
    <citation type="submission" date="2024-05" db="EMBL/GenBank/DDBJ databases">
        <authorList>
            <person name="Sun Q."/>
            <person name="Sedlacek I."/>
        </authorList>
    </citation>
    <scope>NUCLEOTIDE SEQUENCE</scope>
    <source>
        <strain evidence="3">CCM 4175</strain>
    </source>
</reference>
<dbReference type="KEGG" id="smus:C7J88_10220"/>
<dbReference type="PIRSF" id="PIRSF007487">
    <property type="entry name" value="Competence-induced_CoiA_bac"/>
    <property type="match status" value="1"/>
</dbReference>
<evidence type="ECO:0000259" key="2">
    <source>
        <dbReference type="Pfam" id="PF25164"/>
    </source>
</evidence>
<feature type="domain" description="Competence protein CoiA nuclease-like" evidence="1">
    <location>
        <begin position="57"/>
        <end position="197"/>
    </location>
</feature>
<dbReference type="InterPro" id="IPR057253">
    <property type="entry name" value="CoiA-like_N"/>
</dbReference>
<name>A0A240BZB6_9STAP</name>
<dbReference type="Pfam" id="PF06054">
    <property type="entry name" value="CoiA_nuc"/>
    <property type="match status" value="1"/>
</dbReference>
<dbReference type="Pfam" id="PF25164">
    <property type="entry name" value="CoiA_N"/>
    <property type="match status" value="1"/>
</dbReference>
<organism evidence="4 5">
    <name type="scientific">Staphylococcus muscae</name>
    <dbReference type="NCBI Taxonomy" id="1294"/>
    <lineage>
        <taxon>Bacteria</taxon>
        <taxon>Bacillati</taxon>
        <taxon>Bacillota</taxon>
        <taxon>Bacilli</taxon>
        <taxon>Bacillales</taxon>
        <taxon>Staphylococcaceae</taxon>
        <taxon>Staphylococcus</taxon>
    </lineage>
</organism>
<dbReference type="Proteomes" id="UP000243706">
    <property type="component" value="Chromosome 1"/>
</dbReference>
<sequence>MLTAYNEKQERVLARNAHKDASYYCPVCHEQLILKQGNKNIAHFAHGRQCAHHANGETLLHCKLKLLLFHIMSNYDNDVQLEPYLSDIQQIPDIVVGKYAIEVQLSPLPIQQMHKRTEGLVRAGYRVIWLTTLPRYRHGVYYLNQLQQNCIDPLHCEMYGIHPINYQLYRLNNMVSLTARQFHADCEPIAYEQLLSDDIRNSVGMITVRKLATARIMQYLVQCRRKRSVHDPVLSLVYQMKLTEAQVIQLTGFIFPEQIHVYTHPVLWQLKVFEALRYQRDPCHVLARCIKLRQFAIGNYSSLEIITQLVERYRKIIKL</sequence>
<evidence type="ECO:0000313" key="6">
    <source>
        <dbReference type="Proteomes" id="UP000652995"/>
    </source>
</evidence>
<reference evidence="4 5" key="2">
    <citation type="submission" date="2017-06" db="EMBL/GenBank/DDBJ databases">
        <authorList>
            <consortium name="Pathogen Informatics"/>
        </authorList>
    </citation>
    <scope>NUCLEOTIDE SEQUENCE [LARGE SCALE GENOMIC DNA]</scope>
    <source>
        <strain evidence="4 5">NCTC13833</strain>
    </source>
</reference>
<feature type="domain" description="Competence protein CoiA-like N-terminal" evidence="2">
    <location>
        <begin position="14"/>
        <end position="51"/>
    </location>
</feature>
<dbReference type="RefSeq" id="WP_095115959.1">
    <property type="nucleotide sequence ID" value="NZ_BMCB01000007.1"/>
</dbReference>
<dbReference type="EMBL" id="BMCB01000007">
    <property type="protein sequence ID" value="GGA90976.1"/>
    <property type="molecule type" value="Genomic_DNA"/>
</dbReference>